<keyword evidence="6 7" id="KW-0998">Cell outer membrane</keyword>
<evidence type="ECO:0000256" key="1">
    <source>
        <dbReference type="ARBA" id="ARBA00004571"/>
    </source>
</evidence>
<dbReference type="SUPFAM" id="SSF56935">
    <property type="entry name" value="Porins"/>
    <property type="match status" value="1"/>
</dbReference>
<dbReference type="Gene3D" id="2.60.40.1120">
    <property type="entry name" value="Carboxypeptidase-like, regulatory domain"/>
    <property type="match status" value="1"/>
</dbReference>
<dbReference type="SUPFAM" id="SSF49464">
    <property type="entry name" value="Carboxypeptidase regulatory domain-like"/>
    <property type="match status" value="1"/>
</dbReference>
<comment type="subcellular location">
    <subcellularLocation>
        <location evidence="1 7">Cell outer membrane</location>
        <topology evidence="1 7">Multi-pass membrane protein</topology>
    </subcellularLocation>
</comment>
<evidence type="ECO:0000256" key="4">
    <source>
        <dbReference type="ARBA" id="ARBA00022692"/>
    </source>
</evidence>
<dbReference type="InterPro" id="IPR036942">
    <property type="entry name" value="Beta-barrel_TonB_sf"/>
</dbReference>
<evidence type="ECO:0000256" key="5">
    <source>
        <dbReference type="ARBA" id="ARBA00023136"/>
    </source>
</evidence>
<gene>
    <name evidence="9" type="ORF">PCLFYP37_01873</name>
</gene>
<dbReference type="InterPro" id="IPR008969">
    <property type="entry name" value="CarboxyPept-like_regulatory"/>
</dbReference>
<name>A0A6N3C0H8_9BACT</name>
<keyword evidence="4 7" id="KW-0812">Transmembrane</keyword>
<protein>
    <submittedName>
        <fullName evidence="9">TonB dependent receptor</fullName>
    </submittedName>
</protein>
<keyword evidence="8" id="KW-0732">Signal</keyword>
<evidence type="ECO:0000256" key="7">
    <source>
        <dbReference type="PROSITE-ProRule" id="PRU01360"/>
    </source>
</evidence>
<evidence type="ECO:0000256" key="8">
    <source>
        <dbReference type="SAM" id="SignalP"/>
    </source>
</evidence>
<evidence type="ECO:0000256" key="6">
    <source>
        <dbReference type="ARBA" id="ARBA00023237"/>
    </source>
</evidence>
<dbReference type="AlphaFoldDB" id="A0A6N3C0H8"/>
<dbReference type="InterPro" id="IPR023996">
    <property type="entry name" value="TonB-dep_OMP_SusC/RagA"/>
</dbReference>
<organism evidence="9">
    <name type="scientific">Paraprevotella clara</name>
    <dbReference type="NCBI Taxonomy" id="454154"/>
    <lineage>
        <taxon>Bacteria</taxon>
        <taxon>Pseudomonadati</taxon>
        <taxon>Bacteroidota</taxon>
        <taxon>Bacteroidia</taxon>
        <taxon>Bacteroidales</taxon>
        <taxon>Prevotellaceae</taxon>
        <taxon>Paraprevotella</taxon>
    </lineage>
</organism>
<evidence type="ECO:0000256" key="3">
    <source>
        <dbReference type="ARBA" id="ARBA00022452"/>
    </source>
</evidence>
<keyword evidence="2 7" id="KW-0813">Transport</keyword>
<dbReference type="NCBIfam" id="TIGR04056">
    <property type="entry name" value="OMP_RagA_SusC"/>
    <property type="match status" value="1"/>
</dbReference>
<dbReference type="InterPro" id="IPR037066">
    <property type="entry name" value="Plug_dom_sf"/>
</dbReference>
<dbReference type="InterPro" id="IPR039426">
    <property type="entry name" value="TonB-dep_rcpt-like"/>
</dbReference>
<dbReference type="Gene3D" id="2.170.130.10">
    <property type="entry name" value="TonB-dependent receptor, plug domain"/>
    <property type="match status" value="1"/>
</dbReference>
<dbReference type="PROSITE" id="PS52016">
    <property type="entry name" value="TONB_DEPENDENT_REC_3"/>
    <property type="match status" value="1"/>
</dbReference>
<keyword evidence="3 7" id="KW-1134">Transmembrane beta strand</keyword>
<feature type="chain" id="PRO_5026736677" evidence="8">
    <location>
        <begin position="22"/>
        <end position="1083"/>
    </location>
</feature>
<comment type="similarity">
    <text evidence="7">Belongs to the TonB-dependent receptor family.</text>
</comment>
<accession>A0A6N3C0H8</accession>
<sequence>MKRYRFYCLALLMAGTLGGYAQEEAATDTVTAARPASPIKKNVKTRPVSGRVFAVTSGTPLGGALVSVSGYDGYSALTEEDGTYKLDVPEYATALKITAPDYNTVRVGINQSGKLRDVTMYSSAMRSAYGADDNILNTVVADKFDYSSSLNITSEIGDQLGANVRTISRGGTPGIGNFMMMNGINSLHSNGQPLIVIDGVIVDQQYDRTMVHDGFYNDILTSFNVNEIKSVKVMANGTAIYGAKGANGVILIETKRNTSLATKIDATVSAGITLLPKSLPMMSGSQFKTYASDLLKTTGTNLSEFQFLTSDPNNYYYNKYNNNTDWNDVIYREAFSQNYGITVQGGDEVASYFLALGYNGAQSVLEDNDVNRLNIRFNTDINMFKHLFIRFDASYSNVTRNLKDQGAPENYDEGTVTSVNYLGLVKSPMLSPYAYSNGKISDVAFDNSDEDYLDQALASIGNVNYRLANPASINEYGTAQNKNYFENSYLNIAITPRWQFNKHLSLSSLFSYTLTNTNDKYYVPINGVPDYYVSSIGLTVENEIRSLYSSQNSITSDTKIEWGNQYGAHSIDLLGGFRYMNDRYKVDTQLGYNTGSDKTPFINDTQNKTTTGSTNEWTSMSWYGQARYDYRKRYFVEGNLAIESSSRFGKEAKDGFKLAGVRWGVFPGIQAGWVLSNESWFDVPGIDYAKFTMGYDVSGNDGIDFDATRTYFKSILFQNLANGLVLGNLGNTEVQWETTRRFSFGTELNFLKNRLNLKVNVFKSWTDNLLTYHELNFITGLENNWVNGGSLENKGYNITVNGHIIATRNWNWELGASVGHYKNKLTALPDGQDYVDAEVYGATIRSQIGQPVNLFYGYKTEATASGTHVYATSEEAKADGLYILGENGIDKTYFGAGDVKFADNGDKEINKADMQIIGDPNPDIYGNIFTSLSYKRIRLDVNFNYSLGNDAYNYLRSQLEGGSRFMNQSIAMVNRWTYEGQKTDMPTVMWEDPMGNARFSDRWIEDASYLRLKSITLSYELPLNSTFIHGLTFWGQANNVFTVSKYLGADPDFSMSNSVLEQGIDRGLLANSRNFMLGIKINL</sequence>
<dbReference type="GO" id="GO:0009279">
    <property type="term" value="C:cell outer membrane"/>
    <property type="evidence" value="ECO:0007669"/>
    <property type="project" value="UniProtKB-SubCell"/>
</dbReference>
<keyword evidence="9" id="KW-0675">Receptor</keyword>
<keyword evidence="5 7" id="KW-0472">Membrane</keyword>
<proteinExistence type="inferred from homology"/>
<dbReference type="EMBL" id="CACRUT010000013">
    <property type="protein sequence ID" value="VYU08528.1"/>
    <property type="molecule type" value="Genomic_DNA"/>
</dbReference>
<feature type="signal peptide" evidence="8">
    <location>
        <begin position="1"/>
        <end position="21"/>
    </location>
</feature>
<evidence type="ECO:0000313" key="9">
    <source>
        <dbReference type="EMBL" id="VYU08528.1"/>
    </source>
</evidence>
<dbReference type="Gene3D" id="2.40.170.20">
    <property type="entry name" value="TonB-dependent receptor, beta-barrel domain"/>
    <property type="match status" value="1"/>
</dbReference>
<reference evidence="9" key="1">
    <citation type="submission" date="2019-11" db="EMBL/GenBank/DDBJ databases">
        <authorList>
            <person name="Feng L."/>
        </authorList>
    </citation>
    <scope>NUCLEOTIDE SEQUENCE</scope>
    <source>
        <strain evidence="9">PclaraLFYP37</strain>
    </source>
</reference>
<evidence type="ECO:0000256" key="2">
    <source>
        <dbReference type="ARBA" id="ARBA00022448"/>
    </source>
</evidence>